<dbReference type="Pfam" id="PF00534">
    <property type="entry name" value="Glycos_transf_1"/>
    <property type="match status" value="1"/>
</dbReference>
<dbReference type="PANTHER" id="PTHR12526">
    <property type="entry name" value="GLYCOSYLTRANSFERASE"/>
    <property type="match status" value="1"/>
</dbReference>
<evidence type="ECO:0000259" key="1">
    <source>
        <dbReference type="Pfam" id="PF00534"/>
    </source>
</evidence>
<dbReference type="InterPro" id="IPR001296">
    <property type="entry name" value="Glyco_trans_1"/>
</dbReference>
<dbReference type="SUPFAM" id="SSF53756">
    <property type="entry name" value="UDP-Glycosyltransferase/glycogen phosphorylase"/>
    <property type="match status" value="1"/>
</dbReference>
<organism evidence="2 3">
    <name type="scientific">Cohnella cellulosilytica</name>
    <dbReference type="NCBI Taxonomy" id="986710"/>
    <lineage>
        <taxon>Bacteria</taxon>
        <taxon>Bacillati</taxon>
        <taxon>Bacillota</taxon>
        <taxon>Bacilli</taxon>
        <taxon>Bacillales</taxon>
        <taxon>Paenibacillaceae</taxon>
        <taxon>Cohnella</taxon>
    </lineage>
</organism>
<dbReference type="Gene3D" id="3.40.50.2000">
    <property type="entry name" value="Glycogen Phosphorylase B"/>
    <property type="match status" value="1"/>
</dbReference>
<sequence>MSETSTIRIGCCAGRAKRINERAIDEQWTRYLGQYAEVVRIPPVALFKLFGGAIGDWRSRFPHSLDELGERLGELCRAYRISTLYMNVPALIPYLLMARSHAGLDLGFLFLAHSVGSEAWLRQWLAIAPWLSERDTLLTATATSREALLNVSDAYRTALHIPLCTAVDPSVPLETLLAGRTGKQLLSIGRIEDVKNIDLLLEGFAALRRTIPDLRLIVAGEYTGSLPGQTERYRARLEALVVRLRLDNSVSFVGPVDGEDKAALFRSSDILLNLSTDPGETFGFNLIEAKAYGLPVVCTSWDGFRELIADGEDGFLADCVWEADMPAPDLRQIVARCLELLRSGSRRRAMAERAFASARAYDYRSILPRIVGHAAERAKLPPPRMSGAAAIAAASPAELPDYYRRERLERLPFYRDSLLAILSEAAAIPPADWMPLAKPIIGHYAGRGAYAEL</sequence>
<dbReference type="CDD" id="cd03801">
    <property type="entry name" value="GT4_PimA-like"/>
    <property type="match status" value="1"/>
</dbReference>
<feature type="domain" description="Glycosyl transferase family 1" evidence="1">
    <location>
        <begin position="181"/>
        <end position="331"/>
    </location>
</feature>
<evidence type="ECO:0000313" key="2">
    <source>
        <dbReference type="EMBL" id="MFC7149398.1"/>
    </source>
</evidence>
<dbReference type="EMBL" id="JBHTAI010000007">
    <property type="protein sequence ID" value="MFC7149398.1"/>
    <property type="molecule type" value="Genomic_DNA"/>
</dbReference>
<accession>A0ABW2FC38</accession>
<dbReference type="Proteomes" id="UP001596378">
    <property type="component" value="Unassembled WGS sequence"/>
</dbReference>
<name>A0ABW2FC38_9BACL</name>
<dbReference type="RefSeq" id="WP_378051573.1">
    <property type="nucleotide sequence ID" value="NZ_JBHMDN010000034.1"/>
</dbReference>
<gene>
    <name evidence="2" type="ORF">ACFQMJ_12745</name>
</gene>
<proteinExistence type="predicted"/>
<comment type="caution">
    <text evidence="2">The sequence shown here is derived from an EMBL/GenBank/DDBJ whole genome shotgun (WGS) entry which is preliminary data.</text>
</comment>
<keyword evidence="3" id="KW-1185">Reference proteome</keyword>
<reference evidence="3" key="1">
    <citation type="journal article" date="2019" name="Int. J. Syst. Evol. Microbiol.">
        <title>The Global Catalogue of Microorganisms (GCM) 10K type strain sequencing project: providing services to taxonomists for standard genome sequencing and annotation.</title>
        <authorList>
            <consortium name="The Broad Institute Genomics Platform"/>
            <consortium name="The Broad Institute Genome Sequencing Center for Infectious Disease"/>
            <person name="Wu L."/>
            <person name="Ma J."/>
        </authorList>
    </citation>
    <scope>NUCLEOTIDE SEQUENCE [LARGE SCALE GENOMIC DNA]</scope>
    <source>
        <strain evidence="3">KCTC 12907</strain>
    </source>
</reference>
<protein>
    <submittedName>
        <fullName evidence="2">Glycosyltransferase</fullName>
    </submittedName>
</protein>
<evidence type="ECO:0000313" key="3">
    <source>
        <dbReference type="Proteomes" id="UP001596378"/>
    </source>
</evidence>